<dbReference type="Pfam" id="PF08937">
    <property type="entry name" value="ThsB_TIR"/>
    <property type="match status" value="1"/>
</dbReference>
<comment type="caution">
    <text evidence="2">The sequence shown here is derived from an EMBL/GenBank/DDBJ whole genome shotgun (WGS) entry which is preliminary data.</text>
</comment>
<dbReference type="AlphaFoldDB" id="X1GSW9"/>
<feature type="domain" description="Thoeris protein ThsB TIR-like" evidence="1">
    <location>
        <begin position="10"/>
        <end position="110"/>
    </location>
</feature>
<dbReference type="InterPro" id="IPR036490">
    <property type="entry name" value="ThsB_TIR-like_sf"/>
</dbReference>
<accession>X1GSW9</accession>
<gene>
    <name evidence="2" type="ORF">S03H2_35064</name>
</gene>
<dbReference type="SUPFAM" id="SSF52206">
    <property type="entry name" value="Hypothetical protein MTH538"/>
    <property type="match status" value="1"/>
</dbReference>
<name>X1GSW9_9ZZZZ</name>
<sequence length="141" mass="16564">MPNLKTYDIFISHAWRYSGDYKRLVNLLNRAPRFKWRNYSDPRHDPVIDPNTDVGHRKMKKELDEQIRPVNCVIVISGMYVAYRYWIQTEIDIAIRYGKPIIGVRPRGQERTPQAVQNVADEKIVGWNTDSIVSAVRRHSL</sequence>
<protein>
    <recommendedName>
        <fullName evidence="1">Thoeris protein ThsB TIR-like domain-containing protein</fullName>
    </recommendedName>
</protein>
<dbReference type="InterPro" id="IPR015032">
    <property type="entry name" value="ThsB__TIR-like_domain"/>
</dbReference>
<reference evidence="2" key="1">
    <citation type="journal article" date="2014" name="Front. Microbiol.">
        <title>High frequency of phylogenetically diverse reductive dehalogenase-homologous genes in deep subseafloor sedimentary metagenomes.</title>
        <authorList>
            <person name="Kawai M."/>
            <person name="Futagami T."/>
            <person name="Toyoda A."/>
            <person name="Takaki Y."/>
            <person name="Nishi S."/>
            <person name="Hori S."/>
            <person name="Arai W."/>
            <person name="Tsubouchi T."/>
            <person name="Morono Y."/>
            <person name="Uchiyama I."/>
            <person name="Ito T."/>
            <person name="Fujiyama A."/>
            <person name="Inagaki F."/>
            <person name="Takami H."/>
        </authorList>
    </citation>
    <scope>NUCLEOTIDE SEQUENCE</scope>
    <source>
        <strain evidence="2">Expedition CK06-06</strain>
    </source>
</reference>
<dbReference type="EMBL" id="BARU01021428">
    <property type="protein sequence ID" value="GAH60282.1"/>
    <property type="molecule type" value="Genomic_DNA"/>
</dbReference>
<organism evidence="2">
    <name type="scientific">marine sediment metagenome</name>
    <dbReference type="NCBI Taxonomy" id="412755"/>
    <lineage>
        <taxon>unclassified sequences</taxon>
        <taxon>metagenomes</taxon>
        <taxon>ecological metagenomes</taxon>
    </lineage>
</organism>
<evidence type="ECO:0000313" key="2">
    <source>
        <dbReference type="EMBL" id="GAH60282.1"/>
    </source>
</evidence>
<dbReference type="Gene3D" id="3.40.50.9200">
    <property type="entry name" value="Hypothetical protein MTH538"/>
    <property type="match status" value="1"/>
</dbReference>
<proteinExistence type="predicted"/>
<evidence type="ECO:0000259" key="1">
    <source>
        <dbReference type="Pfam" id="PF08937"/>
    </source>
</evidence>